<comment type="caution">
    <text evidence="1">The sequence shown here is derived from an EMBL/GenBank/DDBJ whole genome shotgun (WGS) entry which is preliminary data.</text>
</comment>
<feature type="non-terminal residue" evidence="1">
    <location>
        <position position="1"/>
    </location>
</feature>
<name>A0A813H6P6_POLGL</name>
<sequence length="286" mass="31038">DGNRQPLLAMLPELMQKAIAVNSGGQTMPSGPSMRRGRTEASLVCRQAETDFRARLSSLGGPSKFSAPEQLLTLYADLPLESAATDIYRLAGIALTAFRSSSPQGFGSMPAEPSDVESVDTIRRLCHSAFLRRAHAQAVASAGEGAGGRLQSREEAEQEVALFSSALERLLSGHIIVEGVAPELETWFQGCLARDPVDRPRTAADALDSLDGAWADLEVRLMRDRKIHNASFLPQVARRKALNRERTKNTLQNLQNPGAGEELKPGDVGYRLVLEPPPELAHMHLV</sequence>
<dbReference type="Proteomes" id="UP000654075">
    <property type="component" value="Unassembled WGS sequence"/>
</dbReference>
<reference evidence="1" key="1">
    <citation type="submission" date="2021-02" db="EMBL/GenBank/DDBJ databases">
        <authorList>
            <person name="Dougan E. K."/>
            <person name="Rhodes N."/>
            <person name="Thang M."/>
            <person name="Chan C."/>
        </authorList>
    </citation>
    <scope>NUCLEOTIDE SEQUENCE</scope>
</reference>
<dbReference type="EMBL" id="CAJNNV010030689">
    <property type="protein sequence ID" value="CAE8633248.1"/>
    <property type="molecule type" value="Genomic_DNA"/>
</dbReference>
<accession>A0A813H6P6</accession>
<gene>
    <name evidence="1" type="ORF">PGLA1383_LOCUS49159</name>
</gene>
<keyword evidence="2" id="KW-1185">Reference proteome</keyword>
<organism evidence="1 2">
    <name type="scientific">Polarella glacialis</name>
    <name type="common">Dinoflagellate</name>
    <dbReference type="NCBI Taxonomy" id="89957"/>
    <lineage>
        <taxon>Eukaryota</taxon>
        <taxon>Sar</taxon>
        <taxon>Alveolata</taxon>
        <taxon>Dinophyceae</taxon>
        <taxon>Suessiales</taxon>
        <taxon>Suessiaceae</taxon>
        <taxon>Polarella</taxon>
    </lineage>
</organism>
<evidence type="ECO:0000313" key="1">
    <source>
        <dbReference type="EMBL" id="CAE8633248.1"/>
    </source>
</evidence>
<evidence type="ECO:0000313" key="2">
    <source>
        <dbReference type="Proteomes" id="UP000654075"/>
    </source>
</evidence>
<proteinExistence type="predicted"/>
<protein>
    <submittedName>
        <fullName evidence="1">Uncharacterized protein</fullName>
    </submittedName>
</protein>
<dbReference type="AlphaFoldDB" id="A0A813H6P6"/>